<feature type="compositionally biased region" description="Basic and acidic residues" evidence="5">
    <location>
        <begin position="208"/>
        <end position="294"/>
    </location>
</feature>
<feature type="compositionally biased region" description="Basic and acidic residues" evidence="5">
    <location>
        <begin position="301"/>
        <end position="331"/>
    </location>
</feature>
<accession>A0A423SUN6</accession>
<feature type="compositionally biased region" description="Basic and acidic residues" evidence="5">
    <location>
        <begin position="337"/>
        <end position="350"/>
    </location>
</feature>
<reference evidence="7 8" key="1">
    <citation type="submission" date="2018-04" db="EMBL/GenBank/DDBJ databases">
        <authorList>
            <person name="Zhang X."/>
            <person name="Yuan J."/>
            <person name="Li F."/>
            <person name="Xiang J."/>
        </authorList>
    </citation>
    <scope>NUCLEOTIDE SEQUENCE [LARGE SCALE GENOMIC DNA]</scope>
    <source>
        <tissue evidence="7">Muscle</tissue>
    </source>
</reference>
<keyword evidence="3" id="KW-0866">Nonsense-mediated mRNA decay</keyword>
<comment type="subcellular location">
    <subcellularLocation>
        <location evidence="1">Nucleus</location>
    </subcellularLocation>
</comment>
<evidence type="ECO:0000256" key="2">
    <source>
        <dbReference type="ARBA" id="ARBA00005991"/>
    </source>
</evidence>
<dbReference type="OrthoDB" id="18087at2759"/>
<dbReference type="InterPro" id="IPR012677">
    <property type="entry name" value="Nucleotide-bd_a/b_plait_sf"/>
</dbReference>
<dbReference type="FunFam" id="3.30.70.330:FF:000717">
    <property type="entry name" value="regulator of nonsense transcripts 3B"/>
    <property type="match status" value="1"/>
</dbReference>
<dbReference type="Proteomes" id="UP000283509">
    <property type="component" value="Unassembled WGS sequence"/>
</dbReference>
<evidence type="ECO:0000256" key="5">
    <source>
        <dbReference type="SAM" id="MobiDB-lite"/>
    </source>
</evidence>
<evidence type="ECO:0000256" key="3">
    <source>
        <dbReference type="ARBA" id="ARBA00023161"/>
    </source>
</evidence>
<evidence type="ECO:0000313" key="7">
    <source>
        <dbReference type="EMBL" id="ROT67909.1"/>
    </source>
</evidence>
<sequence length="350" mass="40702">MTVKTSDGTRKEGYKGHGEGSSKRTSEKTNARGKREKNSPQTKVVARRLPPTMTEEEFLEAVSPLAEYDYFSFVPADKSLGAHAFSRAYINFKNTDDVFTFRDRFDSYVFVDKKGNEYPAMVEYAPFQKIPKRAGNKKKDIRVGTIDQDPDFMAFLESLEKPESVQLPTLEVVLEEIQAHERELKANNGIIKVKTPLLEFIEQKKAEKLRTKEERREERRRKEFERKKAREEDKKKRKDFRDHREVKKEEVREVKEDGSVKREKRMKEEKKRTEKEAKMGEVEEEGNERQEEKGGAGGGTKVKEKEIITIKPKEASSPAKRDKERKRESPTKHNQKERRSGEGGRTEGRS</sequence>
<dbReference type="AlphaFoldDB" id="A0A423SUN6"/>
<organism evidence="7 8">
    <name type="scientific">Penaeus vannamei</name>
    <name type="common">Whiteleg shrimp</name>
    <name type="synonym">Litopenaeus vannamei</name>
    <dbReference type="NCBI Taxonomy" id="6689"/>
    <lineage>
        <taxon>Eukaryota</taxon>
        <taxon>Metazoa</taxon>
        <taxon>Ecdysozoa</taxon>
        <taxon>Arthropoda</taxon>
        <taxon>Crustacea</taxon>
        <taxon>Multicrustacea</taxon>
        <taxon>Malacostraca</taxon>
        <taxon>Eumalacostraca</taxon>
        <taxon>Eucarida</taxon>
        <taxon>Decapoda</taxon>
        <taxon>Dendrobranchiata</taxon>
        <taxon>Penaeoidea</taxon>
        <taxon>Penaeidae</taxon>
        <taxon>Penaeus</taxon>
    </lineage>
</organism>
<dbReference type="InterPro" id="IPR005120">
    <property type="entry name" value="UPF3_dom"/>
</dbReference>
<feature type="region of interest" description="Disordered" evidence="5">
    <location>
        <begin position="208"/>
        <end position="350"/>
    </location>
</feature>
<dbReference type="GO" id="GO:0005730">
    <property type="term" value="C:nucleolus"/>
    <property type="evidence" value="ECO:0007669"/>
    <property type="project" value="TreeGrafter"/>
</dbReference>
<dbReference type="GO" id="GO:0005737">
    <property type="term" value="C:cytoplasm"/>
    <property type="evidence" value="ECO:0007669"/>
    <property type="project" value="TreeGrafter"/>
</dbReference>
<evidence type="ECO:0000256" key="1">
    <source>
        <dbReference type="ARBA" id="ARBA00004123"/>
    </source>
</evidence>
<feature type="region of interest" description="Disordered" evidence="5">
    <location>
        <begin position="1"/>
        <end position="45"/>
    </location>
</feature>
<dbReference type="GO" id="GO:0045727">
    <property type="term" value="P:positive regulation of translation"/>
    <property type="evidence" value="ECO:0007669"/>
    <property type="project" value="TreeGrafter"/>
</dbReference>
<evidence type="ECO:0000259" key="6">
    <source>
        <dbReference type="Pfam" id="PF03467"/>
    </source>
</evidence>
<dbReference type="PANTHER" id="PTHR13112">
    <property type="entry name" value="UPF3 REGULATOR OF NONSENSE TRANSCRIPTS-LIKE PROTEIN"/>
    <property type="match status" value="1"/>
</dbReference>
<dbReference type="GO" id="GO:0003729">
    <property type="term" value="F:mRNA binding"/>
    <property type="evidence" value="ECO:0007669"/>
    <property type="project" value="TreeGrafter"/>
</dbReference>
<name>A0A423SUN6_PENVA</name>
<comment type="similarity">
    <text evidence="2">Belongs to the RENT3 family.</text>
</comment>
<feature type="domain" description="UPF3" evidence="6">
    <location>
        <begin position="41"/>
        <end position="206"/>
    </location>
</feature>
<dbReference type="GO" id="GO:0000184">
    <property type="term" value="P:nuclear-transcribed mRNA catabolic process, nonsense-mediated decay"/>
    <property type="evidence" value="ECO:0007669"/>
    <property type="project" value="UniProtKB-KW"/>
</dbReference>
<keyword evidence="8" id="KW-1185">Reference proteome</keyword>
<evidence type="ECO:0000256" key="4">
    <source>
        <dbReference type="ARBA" id="ARBA00023242"/>
    </source>
</evidence>
<reference evidence="7 8" key="2">
    <citation type="submission" date="2019-01" db="EMBL/GenBank/DDBJ databases">
        <title>The decoding of complex shrimp genome reveals the adaptation for benthos swimmer, frequently molting mechanism and breeding impact on genome.</title>
        <authorList>
            <person name="Sun Y."/>
            <person name="Gao Y."/>
            <person name="Yu Y."/>
        </authorList>
    </citation>
    <scope>NUCLEOTIDE SEQUENCE [LARGE SCALE GENOMIC DNA]</scope>
    <source>
        <tissue evidence="7">Muscle</tissue>
    </source>
</reference>
<dbReference type="InterPro" id="IPR039722">
    <property type="entry name" value="Upf3"/>
</dbReference>
<keyword evidence="4" id="KW-0539">Nucleus</keyword>
<comment type="caution">
    <text evidence="7">The sequence shown here is derived from an EMBL/GenBank/DDBJ whole genome shotgun (WGS) entry which is preliminary data.</text>
</comment>
<dbReference type="Pfam" id="PF03467">
    <property type="entry name" value="Smg4_UPF3"/>
    <property type="match status" value="1"/>
</dbReference>
<dbReference type="SUPFAM" id="SSF54928">
    <property type="entry name" value="RNA-binding domain, RBD"/>
    <property type="match status" value="1"/>
</dbReference>
<dbReference type="CDD" id="cd12455">
    <property type="entry name" value="RRM_like_Smg4_UPF3"/>
    <property type="match status" value="1"/>
</dbReference>
<dbReference type="EMBL" id="QCYY01002738">
    <property type="protein sequence ID" value="ROT67909.1"/>
    <property type="molecule type" value="Genomic_DNA"/>
</dbReference>
<gene>
    <name evidence="7" type="ORF">C7M84_013986</name>
</gene>
<proteinExistence type="inferred from homology"/>
<dbReference type="STRING" id="6689.A0A423SUN6"/>
<dbReference type="PANTHER" id="PTHR13112:SF0">
    <property type="entry name" value="FI21285P1"/>
    <property type="match status" value="1"/>
</dbReference>
<dbReference type="Gene3D" id="3.30.70.330">
    <property type="match status" value="1"/>
</dbReference>
<protein>
    <submittedName>
        <fullName evidence="7">Regulator of nonsense transcripts 3A</fullName>
    </submittedName>
</protein>
<evidence type="ECO:0000313" key="8">
    <source>
        <dbReference type="Proteomes" id="UP000283509"/>
    </source>
</evidence>
<feature type="compositionally biased region" description="Basic and acidic residues" evidence="5">
    <location>
        <begin position="7"/>
        <end position="30"/>
    </location>
</feature>
<dbReference type="InterPro" id="IPR035979">
    <property type="entry name" value="RBD_domain_sf"/>
</dbReference>